<keyword evidence="2" id="KW-0812">Transmembrane</keyword>
<keyword evidence="2" id="KW-0472">Membrane</keyword>
<dbReference type="InterPro" id="IPR011990">
    <property type="entry name" value="TPR-like_helical_dom_sf"/>
</dbReference>
<keyword evidence="2" id="KW-1133">Transmembrane helix</keyword>
<dbReference type="Gene3D" id="1.25.40.10">
    <property type="entry name" value="Tetratricopeptide repeat domain"/>
    <property type="match status" value="2"/>
</dbReference>
<sequence>MAKTKTKKEEGIEFLEDPDVLASKAEEFFNSKRNKTLVFGVGGVLAALVAVFLIYRFYITNQNLEAQEEMFQAVYYFEADSLGKALNGDGINYGFLDIIEDYSGTDAANLSSFYAGATYLKMGDYSSALRYLSDFSSGDYLVQARAYSLMGDAHMELEDYSSASSAYQKAANYKSNEQYSPIYLQKAAIAQENNGDFAAAAKSYGKIVDEFPNSSLVQEAKKQKARLQGLAAN</sequence>
<organism evidence="3 4">
    <name type="scientific">Marinoscillum luteum</name>
    <dbReference type="NCBI Taxonomy" id="861051"/>
    <lineage>
        <taxon>Bacteria</taxon>
        <taxon>Pseudomonadati</taxon>
        <taxon>Bacteroidota</taxon>
        <taxon>Cytophagia</taxon>
        <taxon>Cytophagales</taxon>
        <taxon>Reichenbachiellaceae</taxon>
        <taxon>Marinoscillum</taxon>
    </lineage>
</organism>
<dbReference type="RefSeq" id="WP_159582575.1">
    <property type="nucleotide sequence ID" value="NZ_JBIPKE010000016.1"/>
</dbReference>
<evidence type="ECO:0000256" key="2">
    <source>
        <dbReference type="SAM" id="Phobius"/>
    </source>
</evidence>
<evidence type="ECO:0000313" key="4">
    <source>
        <dbReference type="Proteomes" id="UP001610063"/>
    </source>
</evidence>
<reference evidence="3 4" key="1">
    <citation type="journal article" date="2013" name="Int. J. Syst. Evol. Microbiol.">
        <title>Marinoscillum luteum sp. nov., isolated from marine sediment.</title>
        <authorList>
            <person name="Cha I.T."/>
            <person name="Park S.J."/>
            <person name="Kim S.J."/>
            <person name="Kim J.G."/>
            <person name="Jung M.Y."/>
            <person name="Shin K.S."/>
            <person name="Kwon K.K."/>
            <person name="Yang S.H."/>
            <person name="Seo Y.S."/>
            <person name="Rhee S.K."/>
        </authorList>
    </citation>
    <scope>NUCLEOTIDE SEQUENCE [LARGE SCALE GENOMIC DNA]</scope>
    <source>
        <strain evidence="3 4">KCTC 23939</strain>
    </source>
</reference>
<dbReference type="InterPro" id="IPR019734">
    <property type="entry name" value="TPR_rpt"/>
</dbReference>
<comment type="caution">
    <text evidence="3">The sequence shown here is derived from an EMBL/GenBank/DDBJ whole genome shotgun (WGS) entry which is preliminary data.</text>
</comment>
<dbReference type="SUPFAM" id="SSF48452">
    <property type="entry name" value="TPR-like"/>
    <property type="match status" value="1"/>
</dbReference>
<dbReference type="PROSITE" id="PS50005">
    <property type="entry name" value="TPR"/>
    <property type="match status" value="1"/>
</dbReference>
<keyword evidence="4" id="KW-1185">Reference proteome</keyword>
<gene>
    <name evidence="3" type="ORF">ACHKAR_10760</name>
</gene>
<dbReference type="EMBL" id="JBIPKE010000016">
    <property type="protein sequence ID" value="MFH6983926.1"/>
    <property type="molecule type" value="Genomic_DNA"/>
</dbReference>
<proteinExistence type="predicted"/>
<name>A0ABW7N8H8_9BACT</name>
<dbReference type="Pfam" id="PF13174">
    <property type="entry name" value="TPR_6"/>
    <property type="match status" value="1"/>
</dbReference>
<evidence type="ECO:0000256" key="1">
    <source>
        <dbReference type="PROSITE-ProRule" id="PRU00339"/>
    </source>
</evidence>
<feature type="repeat" description="TPR" evidence="1">
    <location>
        <begin position="144"/>
        <end position="177"/>
    </location>
</feature>
<dbReference type="Proteomes" id="UP001610063">
    <property type="component" value="Unassembled WGS sequence"/>
</dbReference>
<protein>
    <submittedName>
        <fullName evidence="3">Tol-pal system YbgF family protein</fullName>
    </submittedName>
</protein>
<feature type="transmembrane region" description="Helical" evidence="2">
    <location>
        <begin position="37"/>
        <end position="58"/>
    </location>
</feature>
<accession>A0ABW7N8H8</accession>
<evidence type="ECO:0000313" key="3">
    <source>
        <dbReference type="EMBL" id="MFH6983926.1"/>
    </source>
</evidence>
<dbReference type="SMART" id="SM00028">
    <property type="entry name" value="TPR"/>
    <property type="match status" value="2"/>
</dbReference>
<keyword evidence="1" id="KW-0802">TPR repeat</keyword>